<sequence>MCTEEIDNSHVVRREHRSHLICMLQPPPTSLRGRRRGTSLCTGAQSGGAQVDLGGADGLFRPIRRGTCSSPHDTTTLLAPSSRLCCLSTPAQRRWPAVAFARVVQGNAPALRSPSWNHFTPHHFSTLFSSCPELTVLSAARCLGDLRR</sequence>
<dbReference type="Proteomes" id="UP000799423">
    <property type="component" value="Unassembled WGS sequence"/>
</dbReference>
<protein>
    <submittedName>
        <fullName evidence="1">Uncharacterized protein</fullName>
    </submittedName>
</protein>
<evidence type="ECO:0000313" key="1">
    <source>
        <dbReference type="EMBL" id="KAF2853159.1"/>
    </source>
</evidence>
<accession>A0A6A7BFK6</accession>
<proteinExistence type="predicted"/>
<evidence type="ECO:0000313" key="2">
    <source>
        <dbReference type="Proteomes" id="UP000799423"/>
    </source>
</evidence>
<dbReference type="EMBL" id="MU006296">
    <property type="protein sequence ID" value="KAF2853159.1"/>
    <property type="molecule type" value="Genomic_DNA"/>
</dbReference>
<dbReference type="AlphaFoldDB" id="A0A6A7BFK6"/>
<keyword evidence="2" id="KW-1185">Reference proteome</keyword>
<gene>
    <name evidence="1" type="ORF">T440DRAFT_319779</name>
</gene>
<reference evidence="1" key="1">
    <citation type="submission" date="2020-01" db="EMBL/GenBank/DDBJ databases">
        <authorList>
            <consortium name="DOE Joint Genome Institute"/>
            <person name="Haridas S."/>
            <person name="Albert R."/>
            <person name="Binder M."/>
            <person name="Bloem J."/>
            <person name="Labutti K."/>
            <person name="Salamov A."/>
            <person name="Andreopoulos B."/>
            <person name="Baker S.E."/>
            <person name="Barry K."/>
            <person name="Bills G."/>
            <person name="Bluhm B.H."/>
            <person name="Cannon C."/>
            <person name="Castanera R."/>
            <person name="Culley D.E."/>
            <person name="Daum C."/>
            <person name="Ezra D."/>
            <person name="Gonzalez J.B."/>
            <person name="Henrissat B."/>
            <person name="Kuo A."/>
            <person name="Liang C."/>
            <person name="Lipzen A."/>
            <person name="Lutzoni F."/>
            <person name="Magnuson J."/>
            <person name="Mondo S."/>
            <person name="Nolan M."/>
            <person name="Ohm R."/>
            <person name="Pangilinan J."/>
            <person name="Park H.-J."/>
            <person name="Ramirez L."/>
            <person name="Alfaro M."/>
            <person name="Sun H."/>
            <person name="Tritt A."/>
            <person name="Yoshinaga Y."/>
            <person name="Zwiers L.-H."/>
            <person name="Turgeon B.G."/>
            <person name="Goodwin S.B."/>
            <person name="Spatafora J.W."/>
            <person name="Crous P.W."/>
            <person name="Grigoriev I.V."/>
        </authorList>
    </citation>
    <scope>NUCLEOTIDE SEQUENCE</scope>
    <source>
        <strain evidence="1">IPT5</strain>
    </source>
</reference>
<name>A0A6A7BFK6_9PLEO</name>
<organism evidence="1 2">
    <name type="scientific">Plenodomus tracheiphilus IPT5</name>
    <dbReference type="NCBI Taxonomy" id="1408161"/>
    <lineage>
        <taxon>Eukaryota</taxon>
        <taxon>Fungi</taxon>
        <taxon>Dikarya</taxon>
        <taxon>Ascomycota</taxon>
        <taxon>Pezizomycotina</taxon>
        <taxon>Dothideomycetes</taxon>
        <taxon>Pleosporomycetidae</taxon>
        <taxon>Pleosporales</taxon>
        <taxon>Pleosporineae</taxon>
        <taxon>Leptosphaeriaceae</taxon>
        <taxon>Plenodomus</taxon>
    </lineage>
</organism>